<dbReference type="PANTHER" id="PTHR43364:SF1">
    <property type="entry name" value="OXIDOREDUCTASE YDHF"/>
    <property type="match status" value="1"/>
</dbReference>
<dbReference type="GO" id="GO:0016491">
    <property type="term" value="F:oxidoreductase activity"/>
    <property type="evidence" value="ECO:0007669"/>
    <property type="project" value="InterPro"/>
</dbReference>
<organism evidence="2 3">
    <name type="scientific">Sphaerotilus mobilis</name>
    <dbReference type="NCBI Taxonomy" id="47994"/>
    <lineage>
        <taxon>Bacteria</taxon>
        <taxon>Pseudomonadati</taxon>
        <taxon>Pseudomonadota</taxon>
        <taxon>Betaproteobacteria</taxon>
        <taxon>Burkholderiales</taxon>
        <taxon>Sphaerotilaceae</taxon>
        <taxon>Sphaerotilus</taxon>
    </lineage>
</organism>
<dbReference type="InterPro" id="IPR036812">
    <property type="entry name" value="NAD(P)_OxRdtase_dom_sf"/>
</dbReference>
<feature type="domain" description="NADP-dependent oxidoreductase" evidence="1">
    <location>
        <begin position="23"/>
        <end position="295"/>
    </location>
</feature>
<dbReference type="Proteomes" id="UP000293433">
    <property type="component" value="Unassembled WGS sequence"/>
</dbReference>
<dbReference type="PRINTS" id="PR00069">
    <property type="entry name" value="ALDKETRDTASE"/>
</dbReference>
<keyword evidence="3" id="KW-1185">Reference proteome</keyword>
<dbReference type="OrthoDB" id="9768793at2"/>
<dbReference type="EMBL" id="SGWV01000011">
    <property type="protein sequence ID" value="RZS52354.1"/>
    <property type="molecule type" value="Genomic_DNA"/>
</dbReference>
<dbReference type="InterPro" id="IPR050523">
    <property type="entry name" value="AKR_Detox_Biosynth"/>
</dbReference>
<dbReference type="SUPFAM" id="SSF51430">
    <property type="entry name" value="NAD(P)-linked oxidoreductase"/>
    <property type="match status" value="1"/>
</dbReference>
<proteinExistence type="predicted"/>
<dbReference type="PANTHER" id="PTHR43364">
    <property type="entry name" value="NADH-SPECIFIC METHYLGLYOXAL REDUCTASE-RELATED"/>
    <property type="match status" value="1"/>
</dbReference>
<dbReference type="GO" id="GO:0005829">
    <property type="term" value="C:cytosol"/>
    <property type="evidence" value="ECO:0007669"/>
    <property type="project" value="TreeGrafter"/>
</dbReference>
<dbReference type="Gene3D" id="3.20.20.100">
    <property type="entry name" value="NADP-dependent oxidoreductase domain"/>
    <property type="match status" value="1"/>
</dbReference>
<dbReference type="InterPro" id="IPR023210">
    <property type="entry name" value="NADP_OxRdtase_dom"/>
</dbReference>
<evidence type="ECO:0000313" key="2">
    <source>
        <dbReference type="EMBL" id="RZS52354.1"/>
    </source>
</evidence>
<name>A0A4Q7LE55_9BURK</name>
<dbReference type="Pfam" id="PF00248">
    <property type="entry name" value="Aldo_ket_red"/>
    <property type="match status" value="1"/>
</dbReference>
<dbReference type="CDD" id="cd19092">
    <property type="entry name" value="AKR_BsYcsN_EcYdhF-like"/>
    <property type="match status" value="1"/>
</dbReference>
<comment type="caution">
    <text evidence="2">The sequence shown here is derived from an EMBL/GenBank/DDBJ whole genome shotgun (WGS) entry which is preliminary data.</text>
</comment>
<dbReference type="RefSeq" id="WP_130483335.1">
    <property type="nucleotide sequence ID" value="NZ_SGWV01000011.1"/>
</dbReference>
<sequence length="308" mass="33198">MSHPAVQVPRVTLHPSLPAFSQLVYGAWRLADDADTSTAHVAAKIDACLAQGITTFDHADLYGGHRCEALFGDALRARPDLKARIQLVSKCDIVIPGGLHGQPRLKFYDTTPAHIRASVLRSLALLGVERLDLLLIHRPDPLLDADATGAALDALVDEGLIAAAGVSNFLPHDVALLASRMKHPLVTNQIELSLAARSPWTDGQLAYAQQQRIRPMAWSPLGGGALLDASQPVGARVLPALQRIGRAFDVGPDAVALAWLLMHPAGILPVAGTNRLDRIARLSDAFRVTLDRQDWFELWTLACGHEVP</sequence>
<accession>A0A4Q7LE55</accession>
<dbReference type="InterPro" id="IPR020471">
    <property type="entry name" value="AKR"/>
</dbReference>
<protein>
    <submittedName>
        <fullName evidence="2">Putative oxidoreductase</fullName>
    </submittedName>
</protein>
<evidence type="ECO:0000313" key="3">
    <source>
        <dbReference type="Proteomes" id="UP000293433"/>
    </source>
</evidence>
<dbReference type="AlphaFoldDB" id="A0A4Q7LE55"/>
<gene>
    <name evidence="2" type="ORF">EV685_3547</name>
</gene>
<reference evidence="2 3" key="1">
    <citation type="submission" date="2019-02" db="EMBL/GenBank/DDBJ databases">
        <title>Genomic Encyclopedia of Type Strains, Phase IV (KMG-IV): sequencing the most valuable type-strain genomes for metagenomic binning, comparative biology and taxonomic classification.</title>
        <authorList>
            <person name="Goeker M."/>
        </authorList>
    </citation>
    <scope>NUCLEOTIDE SEQUENCE [LARGE SCALE GENOMIC DNA]</scope>
    <source>
        <strain evidence="2 3">DSM 10617</strain>
    </source>
</reference>
<evidence type="ECO:0000259" key="1">
    <source>
        <dbReference type="Pfam" id="PF00248"/>
    </source>
</evidence>